<name>C7TP20_9PROT</name>
<keyword evidence="16" id="KW-0408">Iron</keyword>
<dbReference type="InterPro" id="IPR000484">
    <property type="entry name" value="Photo_RC_L/M"/>
</dbReference>
<dbReference type="InterPro" id="IPR036854">
    <property type="entry name" value="Photo_II_D1/D2_sf"/>
</dbReference>
<evidence type="ECO:0000256" key="2">
    <source>
        <dbReference type="ARBA" id="ARBA00004127"/>
    </source>
</evidence>
<keyword evidence="13" id="KW-0249">Electron transport</keyword>
<keyword evidence="8" id="KW-0602">Photosynthesis</keyword>
<evidence type="ECO:0000256" key="10">
    <source>
        <dbReference type="ARBA" id="ARBA00022723"/>
    </source>
</evidence>
<evidence type="ECO:0000256" key="14">
    <source>
        <dbReference type="ARBA" id="ARBA00022989"/>
    </source>
</evidence>
<keyword evidence="14 20" id="KW-1133">Transmembrane helix</keyword>
<feature type="transmembrane region" description="Helical" evidence="20">
    <location>
        <begin position="60"/>
        <end position="80"/>
    </location>
</feature>
<keyword evidence="5" id="KW-0813">Transport</keyword>
<evidence type="ECO:0000256" key="12">
    <source>
        <dbReference type="ARBA" id="ARBA00022956"/>
    </source>
</evidence>
<evidence type="ECO:0000256" key="5">
    <source>
        <dbReference type="ARBA" id="ARBA00022448"/>
    </source>
</evidence>
<accession>C7TP20</accession>
<dbReference type="Pfam" id="PF00124">
    <property type="entry name" value="Photo_RC"/>
    <property type="match status" value="1"/>
</dbReference>
<evidence type="ECO:0000256" key="15">
    <source>
        <dbReference type="ARBA" id="ARBA00022991"/>
    </source>
</evidence>
<dbReference type="GO" id="GO:0046872">
    <property type="term" value="F:metal ion binding"/>
    <property type="evidence" value="ECO:0007669"/>
    <property type="project" value="UniProtKB-KW"/>
</dbReference>
<keyword evidence="12" id="KW-0076">Bacteriochlorophyll</keyword>
<keyword evidence="15" id="KW-0157">Chromophore</keyword>
<dbReference type="NCBIfam" id="TIGR01157">
    <property type="entry name" value="pufL"/>
    <property type="match status" value="1"/>
</dbReference>
<dbReference type="GO" id="GO:0009772">
    <property type="term" value="P:photosynthetic electron transport in photosystem II"/>
    <property type="evidence" value="ECO:0007669"/>
    <property type="project" value="InterPro"/>
</dbReference>
<keyword evidence="6" id="KW-0674">Reaction center</keyword>
<keyword evidence="17 20" id="KW-0472">Membrane</keyword>
<keyword evidence="9 20" id="KW-0812">Transmembrane</keyword>
<dbReference type="InterPro" id="IPR055265">
    <property type="entry name" value="Photo_RC_L/M_CS"/>
</dbReference>
<keyword evidence="11" id="KW-0460">Magnesium</keyword>
<evidence type="ECO:0000256" key="6">
    <source>
        <dbReference type="ARBA" id="ARBA00022469"/>
    </source>
</evidence>
<evidence type="ECO:0000256" key="19">
    <source>
        <dbReference type="RuleBase" id="RU004331"/>
    </source>
</evidence>
<dbReference type="PROSITE" id="PS00244">
    <property type="entry name" value="REACTION_CENTER"/>
    <property type="match status" value="1"/>
</dbReference>
<dbReference type="PRINTS" id="PR00256">
    <property type="entry name" value="REACTNCENTRE"/>
</dbReference>
<evidence type="ECO:0000256" key="4">
    <source>
        <dbReference type="ARBA" id="ARBA00021599"/>
    </source>
</evidence>
<dbReference type="SUPFAM" id="SSF81483">
    <property type="entry name" value="Bacterial photosystem II reaction centre, L and M subunits"/>
    <property type="match status" value="1"/>
</dbReference>
<evidence type="ECO:0000256" key="16">
    <source>
        <dbReference type="ARBA" id="ARBA00023004"/>
    </source>
</evidence>
<evidence type="ECO:0000256" key="17">
    <source>
        <dbReference type="ARBA" id="ARBA00023136"/>
    </source>
</evidence>
<dbReference type="AlphaFoldDB" id="C7TP20"/>
<keyword evidence="7" id="KW-0148">Chlorophyll</keyword>
<evidence type="ECO:0000256" key="20">
    <source>
        <dbReference type="SAM" id="Phobius"/>
    </source>
</evidence>
<comment type="function">
    <text evidence="1">The reaction center is a membrane-bound complex that mediates the initial photochemical event in the electron transfer process of photosynthesis.</text>
</comment>
<dbReference type="InterPro" id="IPR005871">
    <property type="entry name" value="Photo_RC_L"/>
</dbReference>
<evidence type="ECO:0000256" key="9">
    <source>
        <dbReference type="ARBA" id="ARBA00022692"/>
    </source>
</evidence>
<dbReference type="EMBL" id="FM208080">
    <property type="protein sequence ID" value="CAR63850.1"/>
    <property type="molecule type" value="Genomic_DNA"/>
</dbReference>
<feature type="transmembrane region" description="Helical" evidence="20">
    <location>
        <begin position="30"/>
        <end position="48"/>
    </location>
</feature>
<proteinExistence type="inferred from homology"/>
<evidence type="ECO:0000256" key="18">
    <source>
        <dbReference type="ARBA" id="ARBA00033393"/>
    </source>
</evidence>
<dbReference type="Gene3D" id="1.20.85.10">
    <property type="entry name" value="Photosystem II protein D1-like"/>
    <property type="match status" value="2"/>
</dbReference>
<evidence type="ECO:0000313" key="21">
    <source>
        <dbReference type="EMBL" id="CAR63850.1"/>
    </source>
</evidence>
<dbReference type="GO" id="GO:0042314">
    <property type="term" value="F:bacteriochlorophyll binding"/>
    <property type="evidence" value="ECO:0007669"/>
    <property type="project" value="UniProtKB-KW"/>
</dbReference>
<evidence type="ECO:0000256" key="7">
    <source>
        <dbReference type="ARBA" id="ARBA00022494"/>
    </source>
</evidence>
<sequence>MGPTWSIWAINIAPPDLSEGLGVAPMAEGGLWQVITICAIGAFVSWALREVEICNKLGIGYHIPIAFSFAIGAYVTLVVIRPVLMGAWGHGFPYGILSHLDWVSNVGYQFLHFHYNPGHMLGITFFFTTTLALAMHGGLILSATNPGKGEKVKLPEHENTFFRDFVGYSIGPLGIHRLGLFLALSAVFWSAVCIVISGPLWTRGWPRVVDLVA</sequence>
<reference evidence="21" key="1">
    <citation type="submission" date="2008-08" db="EMBL/GenBank/DDBJ databases">
        <title>Phylogenetic analysis of purple bacteria isolated from different habitats of India using puf sequences.</title>
        <authorList>
            <person name="Srinivas T.N.R."/>
            <person name="Anil Kumar P."/>
            <person name="Arunasri K."/>
            <person name="Girija K.R."/>
            <person name="Lakshmi K.V.V.N.S."/>
            <person name="Ramana V.V."/>
            <person name="Sasikala C."/>
            <person name="Ramana C.V."/>
        </authorList>
    </citation>
    <scope>NUCLEOTIDE SEQUENCE</scope>
    <source>
        <strain evidence="21">Type strain:JA131</strain>
    </source>
</reference>
<evidence type="ECO:0000256" key="11">
    <source>
        <dbReference type="ARBA" id="ARBA00022842"/>
    </source>
</evidence>
<organism evidence="21">
    <name type="scientific">Roseospira visakhapatnamensis</name>
    <dbReference type="NCBI Taxonomy" id="390880"/>
    <lineage>
        <taxon>Bacteria</taxon>
        <taxon>Pseudomonadati</taxon>
        <taxon>Pseudomonadota</taxon>
        <taxon>Alphaproteobacteria</taxon>
        <taxon>Rhodospirillales</taxon>
        <taxon>Rhodospirillaceae</taxon>
        <taxon>Roseospira</taxon>
    </lineage>
</organism>
<dbReference type="GO" id="GO:0030077">
    <property type="term" value="C:plasma membrane light-harvesting complex"/>
    <property type="evidence" value="ECO:0007669"/>
    <property type="project" value="InterPro"/>
</dbReference>
<gene>
    <name evidence="21" type="primary">pufL</name>
</gene>
<protein>
    <recommendedName>
        <fullName evidence="4">Reaction center protein L chain</fullName>
    </recommendedName>
    <alternativeName>
        <fullName evidence="18">Photosynthetic reaction center L subunit</fullName>
    </alternativeName>
</protein>
<comment type="similarity">
    <text evidence="3 19">Belongs to the reaction center PufL/M/PsbA/D family.</text>
</comment>
<keyword evidence="10" id="KW-0479">Metal-binding</keyword>
<feature type="transmembrane region" description="Helical" evidence="20">
    <location>
        <begin position="178"/>
        <end position="201"/>
    </location>
</feature>
<feature type="transmembrane region" description="Helical" evidence="20">
    <location>
        <begin position="120"/>
        <end position="141"/>
    </location>
</feature>
<evidence type="ECO:0000256" key="1">
    <source>
        <dbReference type="ARBA" id="ARBA00002611"/>
    </source>
</evidence>
<evidence type="ECO:0000256" key="3">
    <source>
        <dbReference type="ARBA" id="ARBA00008204"/>
    </source>
</evidence>
<evidence type="ECO:0000256" key="8">
    <source>
        <dbReference type="ARBA" id="ARBA00022531"/>
    </source>
</evidence>
<comment type="subcellular location">
    <subcellularLocation>
        <location evidence="2">Endomembrane system</location>
        <topology evidence="2">Multi-pass membrane protein</topology>
    </subcellularLocation>
</comment>
<evidence type="ECO:0000256" key="13">
    <source>
        <dbReference type="ARBA" id="ARBA00022982"/>
    </source>
</evidence>
<dbReference type="GO" id="GO:0012505">
    <property type="term" value="C:endomembrane system"/>
    <property type="evidence" value="ECO:0007669"/>
    <property type="project" value="UniProtKB-SubCell"/>
</dbReference>